<proteinExistence type="predicted"/>
<accession>A0A1F6EHU3</accession>
<dbReference type="EMBL" id="MFLY01000005">
    <property type="protein sequence ID" value="OGG73219.1"/>
    <property type="molecule type" value="Genomic_DNA"/>
</dbReference>
<gene>
    <name evidence="1" type="ORF">A3A38_02395</name>
</gene>
<dbReference type="AlphaFoldDB" id="A0A1F6EHU3"/>
<name>A0A1F6EHU3_9BACT</name>
<dbReference type="Proteomes" id="UP000177306">
    <property type="component" value="Unassembled WGS sequence"/>
</dbReference>
<comment type="caution">
    <text evidence="1">The sequence shown here is derived from an EMBL/GenBank/DDBJ whole genome shotgun (WGS) entry which is preliminary data.</text>
</comment>
<organism evidence="1 2">
    <name type="scientific">Candidatus Kaiserbacteria bacterium RIFCSPLOWO2_01_FULL_53_17</name>
    <dbReference type="NCBI Taxonomy" id="1798511"/>
    <lineage>
        <taxon>Bacteria</taxon>
        <taxon>Candidatus Kaiseribacteriota</taxon>
    </lineage>
</organism>
<sequence>MVLSTIVLSTNARFGSVIVLKNLAHDMALTIRQAQVYGIAVRRYQEGGGANFYVGYGMHFTLPGEGSPSTYELFADAIKNGVYDPGETIQSTTLAGGYRIVDICAREAATGIETCSVPEVHMVFRRPEPDALIRRAAGASLDDRVRIIIESNKGDQAEVVVESSGQISVH</sequence>
<reference evidence="1 2" key="1">
    <citation type="journal article" date="2016" name="Nat. Commun.">
        <title>Thousands of microbial genomes shed light on interconnected biogeochemical processes in an aquifer system.</title>
        <authorList>
            <person name="Anantharaman K."/>
            <person name="Brown C.T."/>
            <person name="Hug L.A."/>
            <person name="Sharon I."/>
            <person name="Castelle C.J."/>
            <person name="Probst A.J."/>
            <person name="Thomas B.C."/>
            <person name="Singh A."/>
            <person name="Wilkins M.J."/>
            <person name="Karaoz U."/>
            <person name="Brodie E.L."/>
            <person name="Williams K.H."/>
            <person name="Hubbard S.S."/>
            <person name="Banfield J.F."/>
        </authorList>
    </citation>
    <scope>NUCLEOTIDE SEQUENCE [LARGE SCALE GENOMIC DNA]</scope>
</reference>
<evidence type="ECO:0000313" key="1">
    <source>
        <dbReference type="EMBL" id="OGG73219.1"/>
    </source>
</evidence>
<protein>
    <submittedName>
        <fullName evidence="1">Uncharacterized protein</fullName>
    </submittedName>
</protein>
<evidence type="ECO:0000313" key="2">
    <source>
        <dbReference type="Proteomes" id="UP000177306"/>
    </source>
</evidence>